<dbReference type="AlphaFoldDB" id="A0A4Q2L6T1"/>
<dbReference type="SUPFAM" id="SSF55031">
    <property type="entry name" value="Bacterial exopeptidase dimerisation domain"/>
    <property type="match status" value="1"/>
</dbReference>
<comment type="caution">
    <text evidence="4">The sequence shown here is derived from an EMBL/GenBank/DDBJ whole genome shotgun (WGS) entry which is preliminary data.</text>
</comment>
<dbReference type="FunFam" id="3.30.70.360:FF:000001">
    <property type="entry name" value="N-acetyldiaminopimelate deacetylase"/>
    <property type="match status" value="1"/>
</dbReference>
<evidence type="ECO:0000313" key="4">
    <source>
        <dbReference type="EMBL" id="RXZ73307.1"/>
    </source>
</evidence>
<feature type="binding site" evidence="2">
    <location>
        <position position="376"/>
    </location>
    <ligand>
        <name>Mn(2+)</name>
        <dbReference type="ChEBI" id="CHEBI:29035"/>
        <label>2</label>
    </ligand>
</feature>
<gene>
    <name evidence="4" type="ORF">ESP51_01010</name>
</gene>
<dbReference type="PANTHER" id="PTHR11014:SF63">
    <property type="entry name" value="METALLOPEPTIDASE, PUTATIVE (AFU_ORTHOLOGUE AFUA_6G09600)-RELATED"/>
    <property type="match status" value="1"/>
</dbReference>
<dbReference type="InterPro" id="IPR017439">
    <property type="entry name" value="Amidohydrolase"/>
</dbReference>
<organism evidence="4 5">
    <name type="scientific">Agromyces albus</name>
    <dbReference type="NCBI Taxonomy" id="205332"/>
    <lineage>
        <taxon>Bacteria</taxon>
        <taxon>Bacillati</taxon>
        <taxon>Actinomycetota</taxon>
        <taxon>Actinomycetes</taxon>
        <taxon>Micrococcales</taxon>
        <taxon>Microbacteriaceae</taxon>
        <taxon>Agromyces</taxon>
    </lineage>
</organism>
<feature type="binding site" evidence="2">
    <location>
        <position position="100"/>
    </location>
    <ligand>
        <name>Mn(2+)</name>
        <dbReference type="ChEBI" id="CHEBI:29035"/>
        <label>2</label>
    </ligand>
</feature>
<dbReference type="SUPFAM" id="SSF53187">
    <property type="entry name" value="Zn-dependent exopeptidases"/>
    <property type="match status" value="1"/>
</dbReference>
<dbReference type="Pfam" id="PF07687">
    <property type="entry name" value="M20_dimer"/>
    <property type="match status" value="1"/>
</dbReference>
<dbReference type="InterPro" id="IPR002933">
    <property type="entry name" value="Peptidase_M20"/>
</dbReference>
<dbReference type="GO" id="GO:0019877">
    <property type="term" value="P:diaminopimelate biosynthetic process"/>
    <property type="evidence" value="ECO:0007669"/>
    <property type="project" value="UniProtKB-ARBA"/>
</dbReference>
<feature type="binding site" evidence="2">
    <location>
        <position position="102"/>
    </location>
    <ligand>
        <name>Mn(2+)</name>
        <dbReference type="ChEBI" id="CHEBI:29035"/>
        <label>2</label>
    </ligand>
</feature>
<keyword evidence="5" id="KW-1185">Reference proteome</keyword>
<evidence type="ECO:0000256" key="2">
    <source>
        <dbReference type="PIRSR" id="PIRSR005962-1"/>
    </source>
</evidence>
<feature type="binding site" evidence="2">
    <location>
        <position position="136"/>
    </location>
    <ligand>
        <name>Mn(2+)</name>
        <dbReference type="ChEBI" id="CHEBI:29035"/>
        <label>2</label>
    </ligand>
</feature>
<dbReference type="RefSeq" id="WP_129519009.1">
    <property type="nucleotide sequence ID" value="NZ_SDPN01000001.1"/>
</dbReference>
<dbReference type="NCBIfam" id="TIGR01891">
    <property type="entry name" value="amidohydrolases"/>
    <property type="match status" value="1"/>
</dbReference>
<dbReference type="Proteomes" id="UP000293865">
    <property type="component" value="Unassembled WGS sequence"/>
</dbReference>
<dbReference type="Gene3D" id="3.30.70.360">
    <property type="match status" value="1"/>
</dbReference>
<keyword evidence="2" id="KW-0479">Metal-binding</keyword>
<dbReference type="GO" id="GO:0046872">
    <property type="term" value="F:metal ion binding"/>
    <property type="evidence" value="ECO:0007669"/>
    <property type="project" value="UniProtKB-KW"/>
</dbReference>
<dbReference type="EMBL" id="SDPN01000001">
    <property type="protein sequence ID" value="RXZ73307.1"/>
    <property type="molecule type" value="Genomic_DNA"/>
</dbReference>
<evidence type="ECO:0000313" key="5">
    <source>
        <dbReference type="Proteomes" id="UP000293865"/>
    </source>
</evidence>
<dbReference type="OrthoDB" id="9777385at2"/>
<proteinExistence type="predicted"/>
<dbReference type="PIRSF" id="PIRSF005962">
    <property type="entry name" value="Pept_M20D_amidohydro"/>
    <property type="match status" value="1"/>
</dbReference>
<name>A0A4Q2L6T1_9MICO</name>
<dbReference type="GO" id="GO:0050118">
    <property type="term" value="F:N-acetyldiaminopimelate deacetylase activity"/>
    <property type="evidence" value="ECO:0007669"/>
    <property type="project" value="UniProtKB-ARBA"/>
</dbReference>
<accession>A0A4Q2L6T1</accession>
<sequence length="404" mass="42294">MSVDLEAIYRDLHANPELSFQEHRTAGIVAEQLRSFGYDVTTGIATTGVLGLLRNGDGPTVLLRADMDALPVEEDTGLPYASTARGVDHEGNDVPVMHACGHDVHVTCLLGAAEQLAGDRAEWTGTLAVVFQPAEEWGGGAGVMVNDGLYDRMPKPDIVLGQHVGPLPSGFAAVRPGVAFASSDSLTVVLHGSGGHGSRPETTVDPIVMAAATIMRLQTIASREIAAAEGAVVTVGQVHSGTKNNIIPSEARLGLTVRTFDDAVRVRVLAAIERIVKAEAAASGAILEPEVHLDDHYPRTVNDEAATARTAAALRRLLGDERVLDPGVVSGSEDVSVLATSAGAPLCYWLLGGADPALFADFHVTGRLPDNMPSNHSPKFAPVIEPTLTVGVSTLVTAAREWLG</sequence>
<keyword evidence="1 4" id="KW-0378">Hydrolase</keyword>
<feature type="binding site" evidence="2">
    <location>
        <position position="163"/>
    </location>
    <ligand>
        <name>Mn(2+)</name>
        <dbReference type="ChEBI" id="CHEBI:29035"/>
        <label>2</label>
    </ligand>
</feature>
<feature type="domain" description="Peptidase M20 dimerisation" evidence="3">
    <location>
        <begin position="185"/>
        <end position="281"/>
    </location>
</feature>
<protein>
    <submittedName>
        <fullName evidence="4">Amidohydrolase</fullName>
    </submittedName>
</protein>
<dbReference type="PANTHER" id="PTHR11014">
    <property type="entry name" value="PEPTIDASE M20 FAMILY MEMBER"/>
    <property type="match status" value="1"/>
</dbReference>
<keyword evidence="2" id="KW-0464">Manganese</keyword>
<evidence type="ECO:0000256" key="1">
    <source>
        <dbReference type="ARBA" id="ARBA00022801"/>
    </source>
</evidence>
<dbReference type="InterPro" id="IPR011650">
    <property type="entry name" value="Peptidase_M20_dimer"/>
</dbReference>
<comment type="cofactor">
    <cofactor evidence="2">
        <name>Mn(2+)</name>
        <dbReference type="ChEBI" id="CHEBI:29035"/>
    </cofactor>
    <text evidence="2">The Mn(2+) ion enhances activity.</text>
</comment>
<dbReference type="Pfam" id="PF01546">
    <property type="entry name" value="Peptidase_M20"/>
    <property type="match status" value="1"/>
</dbReference>
<reference evidence="4 5" key="1">
    <citation type="submission" date="2019-01" db="EMBL/GenBank/DDBJ databases">
        <title>Agromyces.</title>
        <authorList>
            <person name="Li J."/>
        </authorList>
    </citation>
    <scope>NUCLEOTIDE SEQUENCE [LARGE SCALE GENOMIC DNA]</scope>
    <source>
        <strain evidence="4 5">DSM 15934</strain>
    </source>
</reference>
<dbReference type="Gene3D" id="3.40.630.10">
    <property type="entry name" value="Zn peptidases"/>
    <property type="match status" value="1"/>
</dbReference>
<dbReference type="InterPro" id="IPR036264">
    <property type="entry name" value="Bact_exopeptidase_dim_dom"/>
</dbReference>
<evidence type="ECO:0000259" key="3">
    <source>
        <dbReference type="Pfam" id="PF07687"/>
    </source>
</evidence>